<comment type="similarity">
    <text evidence="1">Belongs to the guanylate kinase family.</text>
</comment>
<dbReference type="Proteomes" id="UP000229681">
    <property type="component" value="Unassembled WGS sequence"/>
</dbReference>
<dbReference type="AlphaFoldDB" id="A0A2M8PD49"/>
<evidence type="ECO:0000256" key="1">
    <source>
        <dbReference type="ARBA" id="ARBA00005790"/>
    </source>
</evidence>
<dbReference type="EC" id="2.7.4.8" evidence="2"/>
<dbReference type="NCBIfam" id="TIGR03263">
    <property type="entry name" value="guanyl_kin"/>
    <property type="match status" value="1"/>
</dbReference>
<dbReference type="GO" id="GO:0005829">
    <property type="term" value="C:cytosol"/>
    <property type="evidence" value="ECO:0007669"/>
    <property type="project" value="TreeGrafter"/>
</dbReference>
<evidence type="ECO:0000256" key="8">
    <source>
        <dbReference type="ARBA" id="ARBA00030128"/>
    </source>
</evidence>
<dbReference type="EMBL" id="PGTM01000154">
    <property type="protein sequence ID" value="PJF35450.1"/>
    <property type="molecule type" value="Genomic_DNA"/>
</dbReference>
<evidence type="ECO:0000256" key="9">
    <source>
        <dbReference type="SAM" id="Coils"/>
    </source>
</evidence>
<dbReference type="InterPro" id="IPR017665">
    <property type="entry name" value="Guanylate_kinase"/>
</dbReference>
<keyword evidence="5" id="KW-0547">Nucleotide-binding</keyword>
<gene>
    <name evidence="11" type="ORF">CUN49_10520</name>
    <name evidence="12" type="ORF">CUN50_05140</name>
</gene>
<name>A0A2M8PD49_9CHLR</name>
<evidence type="ECO:0000256" key="4">
    <source>
        <dbReference type="ARBA" id="ARBA00022679"/>
    </source>
</evidence>
<dbReference type="GO" id="GO:0005524">
    <property type="term" value="F:ATP binding"/>
    <property type="evidence" value="ECO:0007669"/>
    <property type="project" value="UniProtKB-KW"/>
</dbReference>
<dbReference type="EMBL" id="PGTL01000029">
    <property type="protein sequence ID" value="PJF42179.1"/>
    <property type="molecule type" value="Genomic_DNA"/>
</dbReference>
<accession>A0A2M8PD49</accession>
<evidence type="ECO:0000313" key="14">
    <source>
        <dbReference type="Proteomes" id="UP000229681"/>
    </source>
</evidence>
<dbReference type="PROSITE" id="PS50052">
    <property type="entry name" value="GUANYLATE_KINASE_2"/>
    <property type="match status" value="1"/>
</dbReference>
<dbReference type="CDD" id="cd00071">
    <property type="entry name" value="GMPK"/>
    <property type="match status" value="1"/>
</dbReference>
<dbReference type="SUPFAM" id="SSF52540">
    <property type="entry name" value="P-loop containing nucleoside triphosphate hydrolases"/>
    <property type="match status" value="1"/>
</dbReference>
<dbReference type="Proteomes" id="UP000228947">
    <property type="component" value="Unassembled WGS sequence"/>
</dbReference>
<keyword evidence="7" id="KW-0067">ATP-binding</keyword>
<evidence type="ECO:0000313" key="12">
    <source>
        <dbReference type="EMBL" id="PJF42179.1"/>
    </source>
</evidence>
<evidence type="ECO:0000313" key="13">
    <source>
        <dbReference type="Proteomes" id="UP000228947"/>
    </source>
</evidence>
<evidence type="ECO:0000256" key="5">
    <source>
        <dbReference type="ARBA" id="ARBA00022741"/>
    </source>
</evidence>
<keyword evidence="6 11" id="KW-0418">Kinase</keyword>
<evidence type="ECO:0000313" key="11">
    <source>
        <dbReference type="EMBL" id="PJF35450.1"/>
    </source>
</evidence>
<dbReference type="Gene3D" id="3.30.63.10">
    <property type="entry name" value="Guanylate Kinase phosphate binding domain"/>
    <property type="match status" value="1"/>
</dbReference>
<feature type="domain" description="Guanylate kinase-like" evidence="10">
    <location>
        <begin position="16"/>
        <end position="196"/>
    </location>
</feature>
<keyword evidence="4" id="KW-0808">Transferase</keyword>
<evidence type="ECO:0000256" key="2">
    <source>
        <dbReference type="ARBA" id="ARBA00012961"/>
    </source>
</evidence>
<evidence type="ECO:0000256" key="6">
    <source>
        <dbReference type="ARBA" id="ARBA00022777"/>
    </source>
</evidence>
<dbReference type="InterPro" id="IPR008145">
    <property type="entry name" value="GK/Ca_channel_bsu"/>
</dbReference>
<sequence>MNDTHSHNAPAQDLRGLLFVLVGPSGVGKNAIIDRVLARLPYLRRMPTATTRAPRPNEREGHDHFFVSHQRFQEMIADGAFIEYQEVHNGKFYGVLYGILYQALREGAYLLADIDIRGAAAIRAIFPNNLIAIFVLPPNLETLRERLAQRGNMDAAELEERLKRAQEEIPRAAECNYRVVNDQLDRCVDEVVSIITAEIAARTPTK</sequence>
<proteinExistence type="inferred from homology"/>
<dbReference type="PANTHER" id="PTHR23117">
    <property type="entry name" value="GUANYLATE KINASE-RELATED"/>
    <property type="match status" value="1"/>
</dbReference>
<evidence type="ECO:0000259" key="10">
    <source>
        <dbReference type="PROSITE" id="PS50052"/>
    </source>
</evidence>
<dbReference type="InterPro" id="IPR027417">
    <property type="entry name" value="P-loop_NTPase"/>
</dbReference>
<reference evidence="13 14" key="1">
    <citation type="submission" date="2017-11" db="EMBL/GenBank/DDBJ databases">
        <title>Evolution of Phototrophy in the Chloroflexi Phylum Driven by Horizontal Gene Transfer.</title>
        <authorList>
            <person name="Ward L.M."/>
            <person name="Hemp J."/>
            <person name="Shih P.M."/>
            <person name="Mcglynn S.E."/>
            <person name="Fischer W."/>
        </authorList>
    </citation>
    <scope>NUCLEOTIDE SEQUENCE [LARGE SCALE GENOMIC DNA]</scope>
    <source>
        <strain evidence="12">CP1_1M</strain>
        <strain evidence="11">JP3_13</strain>
    </source>
</reference>
<keyword evidence="9" id="KW-0175">Coiled coil</keyword>
<dbReference type="Gene3D" id="3.40.50.300">
    <property type="entry name" value="P-loop containing nucleotide triphosphate hydrolases"/>
    <property type="match status" value="1"/>
</dbReference>
<dbReference type="PANTHER" id="PTHR23117:SF13">
    <property type="entry name" value="GUANYLATE KINASE"/>
    <property type="match status" value="1"/>
</dbReference>
<protein>
    <recommendedName>
        <fullName evidence="3">Guanylate kinase</fullName>
        <ecNumber evidence="2">2.7.4.8</ecNumber>
    </recommendedName>
    <alternativeName>
        <fullName evidence="8">GMP kinase</fullName>
    </alternativeName>
</protein>
<dbReference type="Pfam" id="PF00625">
    <property type="entry name" value="Guanylate_kin"/>
    <property type="match status" value="1"/>
</dbReference>
<dbReference type="GO" id="GO:0004385">
    <property type="term" value="F:GMP kinase activity"/>
    <property type="evidence" value="ECO:0007669"/>
    <property type="project" value="UniProtKB-EC"/>
</dbReference>
<evidence type="ECO:0000256" key="7">
    <source>
        <dbReference type="ARBA" id="ARBA00022840"/>
    </source>
</evidence>
<evidence type="ECO:0000256" key="3">
    <source>
        <dbReference type="ARBA" id="ARBA00016296"/>
    </source>
</evidence>
<feature type="coiled-coil region" evidence="9">
    <location>
        <begin position="148"/>
        <end position="175"/>
    </location>
</feature>
<dbReference type="SMART" id="SM00072">
    <property type="entry name" value="GuKc"/>
    <property type="match status" value="1"/>
</dbReference>
<organism evidence="11 14">
    <name type="scientific">Candidatus Thermofonsia Clade 1 bacterium</name>
    <dbReference type="NCBI Taxonomy" id="2364210"/>
    <lineage>
        <taxon>Bacteria</taxon>
        <taxon>Bacillati</taxon>
        <taxon>Chloroflexota</taxon>
        <taxon>Candidatus Thermofontia</taxon>
        <taxon>Candidatus Thermofonsia Clade 1</taxon>
    </lineage>
</organism>
<dbReference type="InterPro" id="IPR008144">
    <property type="entry name" value="Guanylate_kin-like_dom"/>
</dbReference>
<comment type="caution">
    <text evidence="11">The sequence shown here is derived from an EMBL/GenBank/DDBJ whole genome shotgun (WGS) entry which is preliminary data.</text>
</comment>